<evidence type="ECO:0000313" key="2">
    <source>
        <dbReference type="Proteomes" id="UP001172083"/>
    </source>
</evidence>
<evidence type="ECO:0008006" key="3">
    <source>
        <dbReference type="Google" id="ProtNLM"/>
    </source>
</evidence>
<proteinExistence type="predicted"/>
<reference evidence="1" key="1">
    <citation type="submission" date="2023-06" db="EMBL/GenBank/DDBJ databases">
        <title>Genomic of Agaribacillus aureum.</title>
        <authorList>
            <person name="Wang G."/>
        </authorList>
    </citation>
    <scope>NUCLEOTIDE SEQUENCE</scope>
    <source>
        <strain evidence="1">BMA12</strain>
    </source>
</reference>
<evidence type="ECO:0000313" key="1">
    <source>
        <dbReference type="EMBL" id="MDN5211872.1"/>
    </source>
</evidence>
<comment type="caution">
    <text evidence="1">The sequence shown here is derived from an EMBL/GenBank/DDBJ whole genome shotgun (WGS) entry which is preliminary data.</text>
</comment>
<accession>A0ABT8L2A2</accession>
<dbReference type="Proteomes" id="UP001172083">
    <property type="component" value="Unassembled WGS sequence"/>
</dbReference>
<gene>
    <name evidence="1" type="ORF">QQ020_07410</name>
</gene>
<dbReference type="EMBL" id="JAUJEB010000001">
    <property type="protein sequence ID" value="MDN5211872.1"/>
    <property type="molecule type" value="Genomic_DNA"/>
</dbReference>
<dbReference type="RefSeq" id="WP_346757199.1">
    <property type="nucleotide sequence ID" value="NZ_JAUJEB010000001.1"/>
</dbReference>
<name>A0ABT8L2A2_9BACT</name>
<protein>
    <recommendedName>
        <fullName evidence="3">Lipoprotein</fullName>
    </recommendedName>
</protein>
<sequence>MIQKLNLFTFPFPTILHSKVSYIFMRARCFMMKKGLIFRSILVALIVTMGGCSKKEIEANDVLQININSSEEYLLDVGLQKMFDRPEGIVDANITFQAGHFRKSELTFAVTGLGLNDNVVYKYLAEENFTGKDYVEITVCKSWTCDNVDAKVEIIKIEFIISN</sequence>
<keyword evidence="2" id="KW-1185">Reference proteome</keyword>
<organism evidence="1 2">
    <name type="scientific">Agaribacillus aureus</name>
    <dbReference type="NCBI Taxonomy" id="3051825"/>
    <lineage>
        <taxon>Bacteria</taxon>
        <taxon>Pseudomonadati</taxon>
        <taxon>Bacteroidota</taxon>
        <taxon>Cytophagia</taxon>
        <taxon>Cytophagales</taxon>
        <taxon>Splendidivirgaceae</taxon>
        <taxon>Agaribacillus</taxon>
    </lineage>
</organism>